<comment type="caution">
    <text evidence="1">The sequence shown here is derived from an EMBL/GenBank/DDBJ whole genome shotgun (WGS) entry which is preliminary data.</text>
</comment>
<proteinExistence type="predicted"/>
<evidence type="ECO:0000313" key="1">
    <source>
        <dbReference type="EMBL" id="KAJ8112933.1"/>
    </source>
</evidence>
<dbReference type="EMBL" id="JAPHNI010000287">
    <property type="protein sequence ID" value="KAJ8112933.1"/>
    <property type="molecule type" value="Genomic_DNA"/>
</dbReference>
<name>A0ACC2ICU9_9PLEO</name>
<reference evidence="1" key="1">
    <citation type="submission" date="2022-11" db="EMBL/GenBank/DDBJ databases">
        <title>Genome Sequence of Boeremia exigua.</title>
        <authorList>
            <person name="Buettner E."/>
        </authorList>
    </citation>
    <scope>NUCLEOTIDE SEQUENCE</scope>
    <source>
        <strain evidence="1">CU02</strain>
    </source>
</reference>
<sequence length="227" mass="24876">MSNYHQSTPDIQADPRVFLGGINVGGGNKPLCTLPVKAAFSGYDNARAKRYFGVEDVETQDFFPILAQRALCLSKRLIQSSSFPPSSTSSRRCRRTVPEDVRVPGMLAETLQLRFSLERVKAILPSVTRAPFKQRLDGETEEALDRGAFGCPWFWVCNASVAEERFFESDRRITANLVSSLLRAGRDRFSVGVSGRGTCMAGCEPGSHGSVKRGSVTWCETGANDAC</sequence>
<keyword evidence="2" id="KW-1185">Reference proteome</keyword>
<dbReference type="Proteomes" id="UP001153331">
    <property type="component" value="Unassembled WGS sequence"/>
</dbReference>
<accession>A0ACC2ICU9</accession>
<evidence type="ECO:0000313" key="2">
    <source>
        <dbReference type="Proteomes" id="UP001153331"/>
    </source>
</evidence>
<organism evidence="1 2">
    <name type="scientific">Boeremia exigua</name>
    <dbReference type="NCBI Taxonomy" id="749465"/>
    <lineage>
        <taxon>Eukaryota</taxon>
        <taxon>Fungi</taxon>
        <taxon>Dikarya</taxon>
        <taxon>Ascomycota</taxon>
        <taxon>Pezizomycotina</taxon>
        <taxon>Dothideomycetes</taxon>
        <taxon>Pleosporomycetidae</taxon>
        <taxon>Pleosporales</taxon>
        <taxon>Pleosporineae</taxon>
        <taxon>Didymellaceae</taxon>
        <taxon>Boeremia</taxon>
    </lineage>
</organism>
<gene>
    <name evidence="1" type="ORF">OPT61_g4824</name>
</gene>
<protein>
    <submittedName>
        <fullName evidence="1">Uncharacterized protein</fullName>
    </submittedName>
</protein>